<proteinExistence type="predicted"/>
<organism evidence="2 3">
    <name type="scientific">Exserohilum turcicum (strain 28A)</name>
    <name type="common">Northern leaf blight fungus</name>
    <name type="synonym">Setosphaeria turcica</name>
    <dbReference type="NCBI Taxonomy" id="671987"/>
    <lineage>
        <taxon>Eukaryota</taxon>
        <taxon>Fungi</taxon>
        <taxon>Dikarya</taxon>
        <taxon>Ascomycota</taxon>
        <taxon>Pezizomycotina</taxon>
        <taxon>Dothideomycetes</taxon>
        <taxon>Pleosporomycetidae</taxon>
        <taxon>Pleosporales</taxon>
        <taxon>Pleosporineae</taxon>
        <taxon>Pleosporaceae</taxon>
        <taxon>Exserohilum</taxon>
    </lineage>
</organism>
<accession>R0KMF6</accession>
<gene>
    <name evidence="2" type="ORF">SETTUDRAFT_167702</name>
</gene>
<evidence type="ECO:0000313" key="3">
    <source>
        <dbReference type="Proteomes" id="UP000016935"/>
    </source>
</evidence>
<dbReference type="EMBL" id="KB908515">
    <property type="protein sequence ID" value="EOA89112.1"/>
    <property type="molecule type" value="Genomic_DNA"/>
</dbReference>
<dbReference type="HOGENOM" id="CLU_2795572_0_0_1"/>
<dbReference type="Proteomes" id="UP000016935">
    <property type="component" value="Unassembled WGS sequence"/>
</dbReference>
<name>R0KMF6_EXST2</name>
<evidence type="ECO:0000313" key="2">
    <source>
        <dbReference type="EMBL" id="EOA89112.1"/>
    </source>
</evidence>
<feature type="region of interest" description="Disordered" evidence="1">
    <location>
        <begin position="27"/>
        <end position="50"/>
    </location>
</feature>
<protein>
    <submittedName>
        <fullName evidence="2">Uncharacterized protein</fullName>
    </submittedName>
</protein>
<reference evidence="2 3" key="1">
    <citation type="journal article" date="2012" name="PLoS Pathog.">
        <title>Diverse lifestyles and strategies of plant pathogenesis encoded in the genomes of eighteen Dothideomycetes fungi.</title>
        <authorList>
            <person name="Ohm R.A."/>
            <person name="Feau N."/>
            <person name="Henrissat B."/>
            <person name="Schoch C.L."/>
            <person name="Horwitz B.A."/>
            <person name="Barry K.W."/>
            <person name="Condon B.J."/>
            <person name="Copeland A.C."/>
            <person name="Dhillon B."/>
            <person name="Glaser F."/>
            <person name="Hesse C.N."/>
            <person name="Kosti I."/>
            <person name="LaButti K."/>
            <person name="Lindquist E.A."/>
            <person name="Lucas S."/>
            <person name="Salamov A.A."/>
            <person name="Bradshaw R.E."/>
            <person name="Ciuffetti L."/>
            <person name="Hamelin R.C."/>
            <person name="Kema G.H.J."/>
            <person name="Lawrence C."/>
            <person name="Scott J.A."/>
            <person name="Spatafora J.W."/>
            <person name="Turgeon B.G."/>
            <person name="de Wit P.J.G.M."/>
            <person name="Zhong S."/>
            <person name="Goodwin S.B."/>
            <person name="Grigoriev I.V."/>
        </authorList>
    </citation>
    <scope>NUCLEOTIDE SEQUENCE [LARGE SCALE GENOMIC DNA]</scope>
    <source>
        <strain evidence="3">28A</strain>
    </source>
</reference>
<keyword evidence="3" id="KW-1185">Reference proteome</keyword>
<dbReference type="AlphaFoldDB" id="R0KMF6"/>
<dbReference type="RefSeq" id="XP_008022974.1">
    <property type="nucleotide sequence ID" value="XM_008024783.1"/>
</dbReference>
<dbReference type="GeneID" id="19400272"/>
<reference evidence="2 3" key="2">
    <citation type="journal article" date="2013" name="PLoS Genet.">
        <title>Comparative genome structure, secondary metabolite, and effector coding capacity across Cochliobolus pathogens.</title>
        <authorList>
            <person name="Condon B.J."/>
            <person name="Leng Y."/>
            <person name="Wu D."/>
            <person name="Bushley K.E."/>
            <person name="Ohm R.A."/>
            <person name="Otillar R."/>
            <person name="Martin J."/>
            <person name="Schackwitz W."/>
            <person name="Grimwood J."/>
            <person name="MohdZainudin N."/>
            <person name="Xue C."/>
            <person name="Wang R."/>
            <person name="Manning V.A."/>
            <person name="Dhillon B."/>
            <person name="Tu Z.J."/>
            <person name="Steffenson B.J."/>
            <person name="Salamov A."/>
            <person name="Sun H."/>
            <person name="Lowry S."/>
            <person name="LaButti K."/>
            <person name="Han J."/>
            <person name="Copeland A."/>
            <person name="Lindquist E."/>
            <person name="Barry K."/>
            <person name="Schmutz J."/>
            <person name="Baker S.E."/>
            <person name="Ciuffetti L.M."/>
            <person name="Grigoriev I.V."/>
            <person name="Zhong S."/>
            <person name="Turgeon B.G."/>
        </authorList>
    </citation>
    <scope>NUCLEOTIDE SEQUENCE [LARGE SCALE GENOMIC DNA]</scope>
    <source>
        <strain evidence="3">28A</strain>
    </source>
</reference>
<sequence>MKPHCSLGNVCDVTAPVEVAVLTRVGSGGARMESPTRPLYGPTGARLTQEPQQERKIPLDYFGVGRSI</sequence>
<evidence type="ECO:0000256" key="1">
    <source>
        <dbReference type="SAM" id="MobiDB-lite"/>
    </source>
</evidence>